<sequence length="364" mass="39897">MRNTRSVFVSPWCCQPIWWTFVVLLLSGCSLDSGQKAMVSLPTGHYEGPISYQGTELLAVLDLRESKPGQLEADLHFPELESLDFAAANLSYSEPQLRFEEPMQPSGIQITAIREGDFLRGVFTLDSVRADFVWVRRGQPETRSYQEKQLQPSTAVGAKPLTVLVPNDTATQHTAIALFTDSTHHAAATARANQLTRQGFVTTVVTVRPSAELPDSATLRTAAAVLVALRRAPTTDTTQIGLWANGVVATTVLPAATLVTPRAAFVVLENVPVTSVEQAKPLQGLTRQRVPVLGLYAAADTSLNVKESTRRLRNALGFRRNTLIQTFPKANANFRIPGGLTEDGKWSWPRPASGYVKAVHEWRK</sequence>
<evidence type="ECO:0000313" key="2">
    <source>
        <dbReference type="Proteomes" id="UP000830401"/>
    </source>
</evidence>
<proteinExistence type="predicted"/>
<accession>A0ABY4G5A4</accession>
<dbReference type="Proteomes" id="UP000830401">
    <property type="component" value="Chromosome"/>
</dbReference>
<dbReference type="RefSeq" id="WP_245119689.1">
    <property type="nucleotide sequence ID" value="NZ_CP095061.1"/>
</dbReference>
<dbReference type="EMBL" id="CP095061">
    <property type="protein sequence ID" value="UOQ65709.1"/>
    <property type="molecule type" value="Genomic_DNA"/>
</dbReference>
<reference evidence="1" key="1">
    <citation type="submission" date="2022-04" db="EMBL/GenBank/DDBJ databases">
        <title>Hymenobacter sp. isolated from the air.</title>
        <authorList>
            <person name="Won M."/>
            <person name="Lee C.-M."/>
            <person name="Woen H.-Y."/>
            <person name="Kwon S.-W."/>
        </authorList>
    </citation>
    <scope>NUCLEOTIDE SEQUENCE</scope>
    <source>
        <strain evidence="1">5420S-77</strain>
    </source>
</reference>
<dbReference type="PROSITE" id="PS51257">
    <property type="entry name" value="PROKAR_LIPOPROTEIN"/>
    <property type="match status" value="1"/>
</dbReference>
<gene>
    <name evidence="1" type="ORF">MUN86_19585</name>
</gene>
<dbReference type="SUPFAM" id="SSF53474">
    <property type="entry name" value="alpha/beta-Hydrolases"/>
    <property type="match status" value="1"/>
</dbReference>
<evidence type="ECO:0000313" key="1">
    <source>
        <dbReference type="EMBL" id="UOQ65709.1"/>
    </source>
</evidence>
<evidence type="ECO:0008006" key="3">
    <source>
        <dbReference type="Google" id="ProtNLM"/>
    </source>
</evidence>
<dbReference type="InterPro" id="IPR029058">
    <property type="entry name" value="AB_hydrolase_fold"/>
</dbReference>
<protein>
    <recommendedName>
        <fullName evidence="3">Alpha/beta hydrolase</fullName>
    </recommendedName>
</protein>
<keyword evidence="2" id="KW-1185">Reference proteome</keyword>
<organism evidence="1 2">
    <name type="scientific">Hymenobacter volaticus</name>
    <dbReference type="NCBI Taxonomy" id="2932254"/>
    <lineage>
        <taxon>Bacteria</taxon>
        <taxon>Pseudomonadati</taxon>
        <taxon>Bacteroidota</taxon>
        <taxon>Cytophagia</taxon>
        <taxon>Cytophagales</taxon>
        <taxon>Hymenobacteraceae</taxon>
        <taxon>Hymenobacter</taxon>
    </lineage>
</organism>
<name>A0ABY4G5A4_9BACT</name>
<dbReference type="Gene3D" id="3.40.50.1820">
    <property type="entry name" value="alpha/beta hydrolase"/>
    <property type="match status" value="1"/>
</dbReference>